<feature type="coiled-coil region" evidence="1">
    <location>
        <begin position="36"/>
        <end position="63"/>
    </location>
</feature>
<dbReference type="SUPFAM" id="SSF55785">
    <property type="entry name" value="PYP-like sensor domain (PAS domain)"/>
    <property type="match status" value="1"/>
</dbReference>
<dbReference type="AlphaFoldDB" id="A0A7W7AZC2"/>
<dbReference type="RefSeq" id="WP_184065283.1">
    <property type="nucleotide sequence ID" value="NZ_JACHNZ010000006.1"/>
</dbReference>
<sequence>MDRETDFSRNTSSGVEEPDFALSALDHIRVRSEAALARKDIELRRLRAEIECLQIIKQRFESIVDTVPCVIFACNAKGEVTYINGSFTRLTGCPPEDALEGGWQTFTHPDDVAQVKDALALAVQTGVARGATMRIRAPGKAYVTFGATGAAVRDSQGKFLEWYGVLIPQPDDIHLLTVEP</sequence>
<dbReference type="EMBL" id="JACHNZ010000006">
    <property type="protein sequence ID" value="MBB4631138.1"/>
    <property type="molecule type" value="Genomic_DNA"/>
</dbReference>
<evidence type="ECO:0000313" key="4">
    <source>
        <dbReference type="Proteomes" id="UP000566324"/>
    </source>
</evidence>
<dbReference type="NCBIfam" id="TIGR00229">
    <property type="entry name" value="sensory_box"/>
    <property type="match status" value="1"/>
</dbReference>
<dbReference type="SMART" id="SM00091">
    <property type="entry name" value="PAS"/>
    <property type="match status" value="1"/>
</dbReference>
<name>A0A7W7AZC2_9SPHN</name>
<feature type="domain" description="PAS" evidence="2">
    <location>
        <begin position="56"/>
        <end position="126"/>
    </location>
</feature>
<dbReference type="Gene3D" id="3.30.450.20">
    <property type="entry name" value="PAS domain"/>
    <property type="match status" value="1"/>
</dbReference>
<keyword evidence="1" id="KW-0175">Coiled coil</keyword>
<gene>
    <name evidence="3" type="ORF">GGQ98_000745</name>
</gene>
<dbReference type="Pfam" id="PF08447">
    <property type="entry name" value="PAS_3"/>
    <property type="match status" value="1"/>
</dbReference>
<dbReference type="InterPro" id="IPR013655">
    <property type="entry name" value="PAS_fold_3"/>
</dbReference>
<dbReference type="InterPro" id="IPR000014">
    <property type="entry name" value="PAS"/>
</dbReference>
<accession>A0A7W7AZC2</accession>
<dbReference type="PROSITE" id="PS50112">
    <property type="entry name" value="PAS"/>
    <property type="match status" value="1"/>
</dbReference>
<dbReference type="CDD" id="cd00130">
    <property type="entry name" value="PAS"/>
    <property type="match status" value="1"/>
</dbReference>
<evidence type="ECO:0000313" key="3">
    <source>
        <dbReference type="EMBL" id="MBB4631138.1"/>
    </source>
</evidence>
<reference evidence="3 4" key="1">
    <citation type="submission" date="2020-08" db="EMBL/GenBank/DDBJ databases">
        <title>Genomic Encyclopedia of Type Strains, Phase IV (KMG-IV): sequencing the most valuable type-strain genomes for metagenomic binning, comparative biology and taxonomic classification.</title>
        <authorList>
            <person name="Goeker M."/>
        </authorList>
    </citation>
    <scope>NUCLEOTIDE SEQUENCE [LARGE SCALE GENOMIC DNA]</scope>
    <source>
        <strain evidence="3 4">DSM 17328</strain>
    </source>
</reference>
<evidence type="ECO:0000259" key="2">
    <source>
        <dbReference type="PROSITE" id="PS50112"/>
    </source>
</evidence>
<evidence type="ECO:0000256" key="1">
    <source>
        <dbReference type="SAM" id="Coils"/>
    </source>
</evidence>
<proteinExistence type="predicted"/>
<protein>
    <submittedName>
        <fullName evidence="3">PAS domain S-box-containing protein</fullName>
    </submittedName>
</protein>
<organism evidence="3 4">
    <name type="scientific">Sphingosinicella soli</name>
    <dbReference type="NCBI Taxonomy" id="333708"/>
    <lineage>
        <taxon>Bacteria</taxon>
        <taxon>Pseudomonadati</taxon>
        <taxon>Pseudomonadota</taxon>
        <taxon>Alphaproteobacteria</taxon>
        <taxon>Sphingomonadales</taxon>
        <taxon>Sphingosinicellaceae</taxon>
        <taxon>Sphingosinicella</taxon>
    </lineage>
</organism>
<dbReference type="Proteomes" id="UP000566324">
    <property type="component" value="Unassembled WGS sequence"/>
</dbReference>
<comment type="caution">
    <text evidence="3">The sequence shown here is derived from an EMBL/GenBank/DDBJ whole genome shotgun (WGS) entry which is preliminary data.</text>
</comment>
<dbReference type="InterPro" id="IPR035965">
    <property type="entry name" value="PAS-like_dom_sf"/>
</dbReference>
<keyword evidence="4" id="KW-1185">Reference proteome</keyword>